<evidence type="ECO:0000313" key="1">
    <source>
        <dbReference type="EMBL" id="KAH7850630.1"/>
    </source>
</evidence>
<evidence type="ECO:0000313" key="2">
    <source>
        <dbReference type="Proteomes" id="UP000828048"/>
    </source>
</evidence>
<reference evidence="1 2" key="1">
    <citation type="journal article" date="2021" name="Hortic Res">
        <title>High-quality reference genome and annotation aids understanding of berry development for evergreen blueberry (Vaccinium darrowii).</title>
        <authorList>
            <person name="Yu J."/>
            <person name="Hulse-Kemp A.M."/>
            <person name="Babiker E."/>
            <person name="Staton M."/>
        </authorList>
    </citation>
    <scope>NUCLEOTIDE SEQUENCE [LARGE SCALE GENOMIC DNA]</scope>
    <source>
        <strain evidence="2">cv. NJ 8807/NJ 8810</strain>
        <tissue evidence="1">Young leaf</tissue>
    </source>
</reference>
<proteinExistence type="predicted"/>
<gene>
    <name evidence="1" type="ORF">Vadar_000643</name>
</gene>
<name>A0ACB7YAW1_9ERIC</name>
<dbReference type="Proteomes" id="UP000828048">
    <property type="component" value="Chromosome 8"/>
</dbReference>
<comment type="caution">
    <text evidence="1">The sequence shown here is derived from an EMBL/GenBank/DDBJ whole genome shotgun (WGS) entry which is preliminary data.</text>
</comment>
<keyword evidence="2" id="KW-1185">Reference proteome</keyword>
<accession>A0ACB7YAW1</accession>
<sequence>MAVNSCEENQDAHSIMVVADETTSNPPYESQLATSSHSEVSNPLNNTRMCLDAKLNCQTCIKQEMVSADAVPPCIVDIYVDKGHSVSRKPSETGEKLKIEGPLTHFQRGLQRQISLQIGEKLMQLLLNDSSVLPKFISREKSATERVHETPTSRTRKYKRSASFDSRKVLLLFSLLSIVGTMVLICLTLRVRHISDG</sequence>
<organism evidence="1 2">
    <name type="scientific">Vaccinium darrowii</name>
    <dbReference type="NCBI Taxonomy" id="229202"/>
    <lineage>
        <taxon>Eukaryota</taxon>
        <taxon>Viridiplantae</taxon>
        <taxon>Streptophyta</taxon>
        <taxon>Embryophyta</taxon>
        <taxon>Tracheophyta</taxon>
        <taxon>Spermatophyta</taxon>
        <taxon>Magnoliopsida</taxon>
        <taxon>eudicotyledons</taxon>
        <taxon>Gunneridae</taxon>
        <taxon>Pentapetalae</taxon>
        <taxon>asterids</taxon>
        <taxon>Ericales</taxon>
        <taxon>Ericaceae</taxon>
        <taxon>Vaccinioideae</taxon>
        <taxon>Vaccinieae</taxon>
        <taxon>Vaccinium</taxon>
    </lineage>
</organism>
<protein>
    <submittedName>
        <fullName evidence="1">Uncharacterized protein</fullName>
    </submittedName>
</protein>
<dbReference type="EMBL" id="CM037158">
    <property type="protein sequence ID" value="KAH7850630.1"/>
    <property type="molecule type" value="Genomic_DNA"/>
</dbReference>